<sequence>MITTELLTELQAILSPERVIEGDKNHPLGNSGTVKVFPQTEEEIASILKFANDNGKTVNVEGNGTKKGFGGLTQTADILLSLSNYKGIVEHVVGDMTLTVKAGTNFKELQEYLAQFKQKISLDPYCPESATIGGIIAANDSGPKRLGYGSSRDVVIGLRIVYPDGKVIRSGGRVVKNVAGYDMNKLFIGSMGTLGVVSEVTVKLRPLPKYESLNLVLFPQGNMEEIRAFATKLLDSTTEPVTLELLSPALSERLIGQNCYTIAVSLEDVETSVRYQENFIQSIQPAHSELKVLSQQEAQSFWNKFYSLSPNSSTDSTQASLKIGVINMDVSHVVKESHLLIDSHNLDVEAHGGLGHGLCQINLSGSKDDIISAIQQTRELSTKLGGYTVINHLPFALRQEVDTWGKKPSHFFLLEGIKSKVDPNRVLNPKRFVGGI</sequence>
<evidence type="ECO:0000313" key="7">
    <source>
        <dbReference type="Proteomes" id="UP000677265"/>
    </source>
</evidence>
<evidence type="ECO:0000256" key="3">
    <source>
        <dbReference type="ARBA" id="ARBA00023002"/>
    </source>
</evidence>
<dbReference type="AlphaFoldDB" id="A0A942STX2"/>
<reference evidence="5" key="1">
    <citation type="submission" date="2021-05" db="EMBL/GenBank/DDBJ databases">
        <title>Novel Bacillus species.</title>
        <authorList>
            <person name="Liu G."/>
        </authorList>
    </citation>
    <scope>NUCLEOTIDE SEQUENCE</scope>
    <source>
        <strain evidence="5 7">FJAT-50051</strain>
    </source>
</reference>
<dbReference type="SUPFAM" id="SSF55103">
    <property type="entry name" value="FAD-linked oxidases, C-terminal domain"/>
    <property type="match status" value="1"/>
</dbReference>
<dbReference type="InterPro" id="IPR016164">
    <property type="entry name" value="FAD-linked_Oxase-like_C"/>
</dbReference>
<evidence type="ECO:0000313" key="5">
    <source>
        <dbReference type="EMBL" id="MBS4179786.1"/>
    </source>
</evidence>
<dbReference type="PROSITE" id="PS51387">
    <property type="entry name" value="FAD_PCMH"/>
    <property type="match status" value="1"/>
</dbReference>
<feature type="domain" description="FAD-binding PCMH-type" evidence="4">
    <location>
        <begin position="28"/>
        <end position="207"/>
    </location>
</feature>
<evidence type="ECO:0000256" key="1">
    <source>
        <dbReference type="ARBA" id="ARBA00022630"/>
    </source>
</evidence>
<keyword evidence="3" id="KW-0560">Oxidoreductase</keyword>
<keyword evidence="2" id="KW-0274">FAD</keyword>
<evidence type="ECO:0000313" key="6">
    <source>
        <dbReference type="EMBL" id="MCH6264621.1"/>
    </source>
</evidence>
<dbReference type="PANTHER" id="PTHR11748">
    <property type="entry name" value="D-LACTATE DEHYDROGENASE"/>
    <property type="match status" value="1"/>
</dbReference>
<accession>A0A942STX2</accession>
<dbReference type="EMBL" id="JAGYPE020000004">
    <property type="protein sequence ID" value="MCH6264621.1"/>
    <property type="molecule type" value="Genomic_DNA"/>
</dbReference>
<gene>
    <name evidence="5" type="ORF">KHB02_00155</name>
    <name evidence="6" type="ORF">KHB02_003680</name>
</gene>
<organism evidence="5">
    <name type="scientific">Neobacillus citreus</name>
    <dbReference type="NCBI Taxonomy" id="2833578"/>
    <lineage>
        <taxon>Bacteria</taxon>
        <taxon>Bacillati</taxon>
        <taxon>Bacillota</taxon>
        <taxon>Bacilli</taxon>
        <taxon>Bacillales</taxon>
        <taxon>Bacillaceae</taxon>
        <taxon>Neobacillus</taxon>
    </lineage>
</organism>
<evidence type="ECO:0000256" key="2">
    <source>
        <dbReference type="ARBA" id="ARBA00022827"/>
    </source>
</evidence>
<dbReference type="EMBL" id="JAGYPE010000001">
    <property type="protein sequence ID" value="MBS4179786.1"/>
    <property type="molecule type" value="Genomic_DNA"/>
</dbReference>
<dbReference type="Proteomes" id="UP000677265">
    <property type="component" value="Unassembled WGS sequence"/>
</dbReference>
<dbReference type="GO" id="GO:0071949">
    <property type="term" value="F:FAD binding"/>
    <property type="evidence" value="ECO:0007669"/>
    <property type="project" value="InterPro"/>
</dbReference>
<dbReference type="Pfam" id="PF01565">
    <property type="entry name" value="FAD_binding_4"/>
    <property type="match status" value="1"/>
</dbReference>
<dbReference type="Gene3D" id="3.30.465.10">
    <property type="match status" value="1"/>
</dbReference>
<dbReference type="RefSeq" id="WP_213139843.1">
    <property type="nucleotide sequence ID" value="NZ_JAGYPE020000004.1"/>
</dbReference>
<comment type="caution">
    <text evidence="5">The sequence shown here is derived from an EMBL/GenBank/DDBJ whole genome shotgun (WGS) entry which is preliminary data.</text>
</comment>
<name>A0A942STX2_9BACI</name>
<keyword evidence="1" id="KW-0285">Flavoprotein</keyword>
<dbReference type="InterPro" id="IPR016166">
    <property type="entry name" value="FAD-bd_PCMH"/>
</dbReference>
<evidence type="ECO:0000259" key="4">
    <source>
        <dbReference type="PROSITE" id="PS51387"/>
    </source>
</evidence>
<keyword evidence="7" id="KW-1185">Reference proteome</keyword>
<dbReference type="PANTHER" id="PTHR11748:SF103">
    <property type="entry name" value="GLYCOLATE OXIDASE SUBUNIT GLCE"/>
    <property type="match status" value="1"/>
</dbReference>
<proteinExistence type="predicted"/>
<dbReference type="SUPFAM" id="SSF56176">
    <property type="entry name" value="FAD-binding/transporter-associated domain-like"/>
    <property type="match status" value="1"/>
</dbReference>
<dbReference type="InterPro" id="IPR016169">
    <property type="entry name" value="FAD-bd_PCMH_sub2"/>
</dbReference>
<dbReference type="InterPro" id="IPR036318">
    <property type="entry name" value="FAD-bd_PCMH-like_sf"/>
</dbReference>
<dbReference type="InterPro" id="IPR006094">
    <property type="entry name" value="Oxid_FAD_bind_N"/>
</dbReference>
<protein>
    <submittedName>
        <fullName evidence="5">FAD-binding oxidoreductase</fullName>
    </submittedName>
</protein>
<dbReference type="GO" id="GO:0016491">
    <property type="term" value="F:oxidoreductase activity"/>
    <property type="evidence" value="ECO:0007669"/>
    <property type="project" value="UniProtKB-KW"/>
</dbReference>